<dbReference type="EMBL" id="CP024985">
    <property type="protein sequence ID" value="ATZ29229.1"/>
    <property type="molecule type" value="Genomic_DNA"/>
</dbReference>
<dbReference type="Proteomes" id="UP000231791">
    <property type="component" value="Chromosome"/>
</dbReference>
<evidence type="ECO:0000313" key="2">
    <source>
        <dbReference type="Proteomes" id="UP000231791"/>
    </source>
</evidence>
<accession>A0A2K8PR91</accession>
<proteinExistence type="predicted"/>
<gene>
    <name evidence="1" type="ORF">SLAV_37320</name>
</gene>
<protein>
    <submittedName>
        <fullName evidence="1">Uncharacterized protein</fullName>
    </submittedName>
</protein>
<dbReference type="AlphaFoldDB" id="A0A2K8PR91"/>
<organism evidence="1 2">
    <name type="scientific">Streptomyces lavendulae subsp. lavendulae</name>
    <dbReference type="NCBI Taxonomy" id="58340"/>
    <lineage>
        <taxon>Bacteria</taxon>
        <taxon>Bacillati</taxon>
        <taxon>Actinomycetota</taxon>
        <taxon>Actinomycetes</taxon>
        <taxon>Kitasatosporales</taxon>
        <taxon>Streptomycetaceae</taxon>
        <taxon>Streptomyces</taxon>
    </lineage>
</organism>
<evidence type="ECO:0000313" key="1">
    <source>
        <dbReference type="EMBL" id="ATZ29229.1"/>
    </source>
</evidence>
<sequence>MHRARALSVLPATLVAALLAVSGCSGGGKPAAQVPAPTPSGLVHYAPATGSAAPAASALPTAPKECVRTAGMSVEQLTGYLKELRSSSGDYQTKGLTLDSSGLNFTPEDIKRPCEAVSVKLAHYWVDLKKTHEANVVSGARYEYAYTLIGTASHAAGPQDGRVPDTAPPGPSACRGTVSVAYLGEDIPLRSLPYDLKLVDTTAPVPVKVDGDGVLSAIYVSPPHPDSC</sequence>
<dbReference type="PROSITE" id="PS51257">
    <property type="entry name" value="PROKAR_LIPOPROTEIN"/>
    <property type="match status" value="1"/>
</dbReference>
<keyword evidence="2" id="KW-1185">Reference proteome</keyword>
<dbReference type="KEGG" id="slx:SLAV_37320"/>
<dbReference type="GeneID" id="49388415"/>
<name>A0A2K8PR91_STRLA</name>
<dbReference type="OrthoDB" id="4314590at2"/>
<dbReference type="RefSeq" id="WP_030227727.1">
    <property type="nucleotide sequence ID" value="NZ_CP024985.1"/>
</dbReference>
<reference evidence="1 2" key="1">
    <citation type="submission" date="2017-11" db="EMBL/GenBank/DDBJ databases">
        <title>Complete genome sequence of Streptomyces lavendulae subsp. lavendulae CCM 3239 (formerly 'Streptomyces aureofaciens CCM 3239'), the producer of the angucycline-type antibiotic auricin.</title>
        <authorList>
            <person name="Busche T."/>
            <person name="Novakova R."/>
            <person name="Al'Dilaimi A."/>
            <person name="Homerova D."/>
            <person name="Feckova L."/>
            <person name="Rezuchova B."/>
            <person name="Mingyar E."/>
            <person name="Csolleiova D."/>
            <person name="Bekeova C."/>
            <person name="Winkler A."/>
            <person name="Sevcikova B."/>
            <person name="Kalinowski J."/>
            <person name="Kormanec J."/>
            <person name="Ruckert C."/>
        </authorList>
    </citation>
    <scope>NUCLEOTIDE SEQUENCE [LARGE SCALE GENOMIC DNA]</scope>
    <source>
        <strain evidence="1 2">CCM 3239</strain>
    </source>
</reference>